<sequence length="156" mass="15283">MSGTAGISGAEAVVGTTVLGTTAAGTTVLSAAVPGTVATATSATLDAALIAGTLPVFLTSPALAETPGLPAGSVLSATQAAFAQSAVANIVRNSVLINPLIDSSNPAIAAAIAAYHMVDGIFDTAWPHDGGAPPEIDYKEIRAISGMGRIKLDLTA</sequence>
<reference evidence="1 2" key="1">
    <citation type="submission" date="2010-08" db="EMBL/GenBank/DDBJ databases">
        <title>Complete sequence of Gallionella capsiferriformans ES-2.</title>
        <authorList>
            <consortium name="US DOE Joint Genome Institute"/>
            <person name="Lucas S."/>
            <person name="Copeland A."/>
            <person name="Lapidus A."/>
            <person name="Cheng J.-F."/>
            <person name="Bruce D."/>
            <person name="Goodwin L."/>
            <person name="Pitluck S."/>
            <person name="Chertkov O."/>
            <person name="Davenport K.W."/>
            <person name="Detter J.C."/>
            <person name="Han C."/>
            <person name="Tapia R."/>
            <person name="Land M."/>
            <person name="Hauser L."/>
            <person name="Chang Y.-J."/>
            <person name="Jeffries C."/>
            <person name="Kyrpides N."/>
            <person name="Ivanova N."/>
            <person name="Mikhailova N."/>
            <person name="Shelobolina E.S."/>
            <person name="Picardal F."/>
            <person name="Roden E."/>
            <person name="Emerson D."/>
            <person name="Woyke T."/>
        </authorList>
    </citation>
    <scope>NUCLEOTIDE SEQUENCE [LARGE SCALE GENOMIC DNA]</scope>
    <source>
        <strain evidence="1 2">ES-2</strain>
    </source>
</reference>
<dbReference type="EMBL" id="CP002159">
    <property type="protein sequence ID" value="ADL55607.1"/>
    <property type="molecule type" value="Genomic_DNA"/>
</dbReference>
<evidence type="ECO:0000313" key="2">
    <source>
        <dbReference type="Proteomes" id="UP000001235"/>
    </source>
</evidence>
<evidence type="ECO:0000313" key="1">
    <source>
        <dbReference type="EMBL" id="ADL55607.1"/>
    </source>
</evidence>
<dbReference type="STRING" id="395494.Galf_1589"/>
<accession>D9SGG0</accession>
<organism evidence="1 2">
    <name type="scientific">Gallionella capsiferriformans (strain ES-2)</name>
    <name type="common">Gallionella ferruginea capsiferriformans (strain ES-2)</name>
    <dbReference type="NCBI Taxonomy" id="395494"/>
    <lineage>
        <taxon>Bacteria</taxon>
        <taxon>Pseudomonadati</taxon>
        <taxon>Pseudomonadota</taxon>
        <taxon>Betaproteobacteria</taxon>
        <taxon>Nitrosomonadales</taxon>
        <taxon>Gallionellaceae</taxon>
        <taxon>Gallionella</taxon>
    </lineage>
</organism>
<proteinExistence type="predicted"/>
<protein>
    <submittedName>
        <fullName evidence="1">Uncharacterized protein</fullName>
    </submittedName>
</protein>
<dbReference type="HOGENOM" id="CLU_1684025_0_0_4"/>
<name>D9SGG0_GALCS</name>
<dbReference type="AlphaFoldDB" id="D9SGG0"/>
<keyword evidence="2" id="KW-1185">Reference proteome</keyword>
<dbReference type="KEGG" id="gca:Galf_1589"/>
<gene>
    <name evidence="1" type="ordered locus">Galf_1589</name>
</gene>
<dbReference type="Proteomes" id="UP000001235">
    <property type="component" value="Chromosome"/>
</dbReference>